<protein>
    <submittedName>
        <fullName evidence="1">Uncharacterized protein</fullName>
    </submittedName>
</protein>
<feature type="non-terminal residue" evidence="1">
    <location>
        <position position="1"/>
    </location>
</feature>
<dbReference type="EMBL" id="JAAGMA010001068">
    <property type="protein sequence ID" value="NEB14902.1"/>
    <property type="molecule type" value="Genomic_DNA"/>
</dbReference>
<comment type="caution">
    <text evidence="1">The sequence shown here is derived from an EMBL/GenBank/DDBJ whole genome shotgun (WGS) entry which is preliminary data.</text>
</comment>
<organism evidence="1 2">
    <name type="scientific">Streptomyces coelicoflavus</name>
    <dbReference type="NCBI Taxonomy" id="285562"/>
    <lineage>
        <taxon>Bacteria</taxon>
        <taxon>Bacillati</taxon>
        <taxon>Actinomycetota</taxon>
        <taxon>Actinomycetes</taxon>
        <taxon>Kitasatosporales</taxon>
        <taxon>Streptomycetaceae</taxon>
        <taxon>Streptomyces</taxon>
    </lineage>
</organism>
<gene>
    <name evidence="1" type="ORF">G3I32_39820</name>
</gene>
<dbReference type="RefSeq" id="WP_164251361.1">
    <property type="nucleotide sequence ID" value="NZ_JAAGMA010001068.1"/>
</dbReference>
<feature type="non-terminal residue" evidence="1">
    <location>
        <position position="71"/>
    </location>
</feature>
<accession>A0A7K3PY35</accession>
<name>A0A7K3PY35_9ACTN</name>
<dbReference type="AlphaFoldDB" id="A0A7K3PY35"/>
<dbReference type="Proteomes" id="UP000470446">
    <property type="component" value="Unassembled WGS sequence"/>
</dbReference>
<sequence length="71" mass="7778">ELRGHLSAFAGADPRRVLRLLHSPAWTGAVGVRGLGRTVLYRLTRTDSPELLAYARSLLPFGDLPQLLKAL</sequence>
<evidence type="ECO:0000313" key="1">
    <source>
        <dbReference type="EMBL" id="NEB14902.1"/>
    </source>
</evidence>
<proteinExistence type="predicted"/>
<evidence type="ECO:0000313" key="2">
    <source>
        <dbReference type="Proteomes" id="UP000470446"/>
    </source>
</evidence>
<reference evidence="1 2" key="1">
    <citation type="submission" date="2020-01" db="EMBL/GenBank/DDBJ databases">
        <title>Insect and environment-associated Actinomycetes.</title>
        <authorList>
            <person name="Currrie C."/>
            <person name="Chevrette M."/>
            <person name="Carlson C."/>
            <person name="Stubbendieck R."/>
            <person name="Wendt-Pienkowski E."/>
        </authorList>
    </citation>
    <scope>NUCLEOTIDE SEQUENCE [LARGE SCALE GENOMIC DNA]</scope>
    <source>
        <strain evidence="1 2">SID14163</strain>
    </source>
</reference>